<name>A0A8I6SAM8_CIMLE</name>
<evidence type="ECO:0000256" key="11">
    <source>
        <dbReference type="SAM" id="SignalP"/>
    </source>
</evidence>
<protein>
    <recommendedName>
        <fullName evidence="10">Alpha-1,3-glucosyltransferase</fullName>
        <ecNumber evidence="10">2.4.1.-</ecNumber>
    </recommendedName>
</protein>
<dbReference type="EnsemblMetazoa" id="XM_014404190.2">
    <property type="protein sequence ID" value="XP_014259676.1"/>
    <property type="gene ID" value="LOC106672624"/>
</dbReference>
<dbReference type="OMA" id="FQVPPMH"/>
<reference evidence="12" key="1">
    <citation type="submission" date="2022-01" db="UniProtKB">
        <authorList>
            <consortium name="EnsemblMetazoa"/>
        </authorList>
    </citation>
    <scope>IDENTIFICATION</scope>
</reference>
<keyword evidence="8 10" id="KW-1133">Transmembrane helix</keyword>
<dbReference type="AlphaFoldDB" id="A0A8I6SAM8"/>
<dbReference type="GO" id="GO:0005789">
    <property type="term" value="C:endoplasmic reticulum membrane"/>
    <property type="evidence" value="ECO:0007669"/>
    <property type="project" value="UniProtKB-SubCell"/>
</dbReference>
<dbReference type="PANTHER" id="PTHR12413:SF1">
    <property type="entry name" value="DOLICHYL PYROPHOSPHATE MAN9GLCNAC2 ALPHA-1,3-GLUCOSYLTRANSFERASE"/>
    <property type="match status" value="1"/>
</dbReference>
<dbReference type="RefSeq" id="XP_014259676.1">
    <property type="nucleotide sequence ID" value="XM_014404190.2"/>
</dbReference>
<feature type="transmembrane region" description="Helical" evidence="10">
    <location>
        <begin position="230"/>
        <end position="248"/>
    </location>
</feature>
<evidence type="ECO:0000256" key="8">
    <source>
        <dbReference type="ARBA" id="ARBA00022989"/>
    </source>
</evidence>
<dbReference type="GO" id="GO:0042281">
    <property type="term" value="F:dolichyl pyrophosphate Man9GlcNAc2 alpha-1,3-glucosyltransferase activity"/>
    <property type="evidence" value="ECO:0007669"/>
    <property type="project" value="TreeGrafter"/>
</dbReference>
<comment type="subcellular location">
    <subcellularLocation>
        <location evidence="1 10">Endoplasmic reticulum membrane</location>
        <topology evidence="1 10">Multi-pass membrane protein</topology>
    </subcellularLocation>
</comment>
<feature type="signal peptide" evidence="11">
    <location>
        <begin position="1"/>
        <end position="21"/>
    </location>
</feature>
<keyword evidence="9 10" id="KW-0472">Membrane</keyword>
<dbReference type="EnsemblMetazoa" id="XM_014404200.2">
    <property type="protein sequence ID" value="XP_014259686.1"/>
    <property type="gene ID" value="LOC106672624"/>
</dbReference>
<dbReference type="KEGG" id="clec:106672624"/>
<comment type="similarity">
    <text evidence="3 10">Belongs to the ALG6/ALG8 glucosyltransferase family.</text>
</comment>
<dbReference type="Pfam" id="PF03155">
    <property type="entry name" value="Alg6_Alg8"/>
    <property type="match status" value="1"/>
</dbReference>
<evidence type="ECO:0000256" key="2">
    <source>
        <dbReference type="ARBA" id="ARBA00004922"/>
    </source>
</evidence>
<feature type="transmembrane region" description="Helical" evidence="10">
    <location>
        <begin position="109"/>
        <end position="133"/>
    </location>
</feature>
<comment type="pathway">
    <text evidence="2 10">Protein modification; protein glycosylation.</text>
</comment>
<dbReference type="EC" id="2.4.1.-" evidence="10"/>
<feature type="transmembrane region" description="Helical" evidence="10">
    <location>
        <begin position="416"/>
        <end position="435"/>
    </location>
</feature>
<evidence type="ECO:0000256" key="3">
    <source>
        <dbReference type="ARBA" id="ARBA00008715"/>
    </source>
</evidence>
<dbReference type="RefSeq" id="XP_014259686.1">
    <property type="nucleotide sequence ID" value="XM_014404200.2"/>
</dbReference>
<organism evidence="12 13">
    <name type="scientific">Cimex lectularius</name>
    <name type="common">Bed bug</name>
    <name type="synonym">Acanthia lectularia</name>
    <dbReference type="NCBI Taxonomy" id="79782"/>
    <lineage>
        <taxon>Eukaryota</taxon>
        <taxon>Metazoa</taxon>
        <taxon>Ecdysozoa</taxon>
        <taxon>Arthropoda</taxon>
        <taxon>Hexapoda</taxon>
        <taxon>Insecta</taxon>
        <taxon>Pterygota</taxon>
        <taxon>Neoptera</taxon>
        <taxon>Paraneoptera</taxon>
        <taxon>Hemiptera</taxon>
        <taxon>Heteroptera</taxon>
        <taxon>Panheteroptera</taxon>
        <taxon>Cimicomorpha</taxon>
        <taxon>Cimicidae</taxon>
        <taxon>Cimex</taxon>
    </lineage>
</organism>
<accession>A0A8I6SAM8</accession>
<dbReference type="GeneID" id="106672624"/>
<keyword evidence="7 10" id="KW-0256">Endoplasmic reticulum</keyword>
<dbReference type="Proteomes" id="UP000494040">
    <property type="component" value="Unassembled WGS sequence"/>
</dbReference>
<dbReference type="PANTHER" id="PTHR12413">
    <property type="entry name" value="DOLICHYL GLYCOSYLTRANSFERASE"/>
    <property type="match status" value="1"/>
</dbReference>
<sequence>MAVNLSTLIILLSIFLRCSVSLYGYSGEGSPPMYGDYEAQRHWMEITYNLDIKDWYFNSTENDLLYWGLDYPPLTAYHSWLCGAIANYLNPEFVELTKSRGFESPEHKLFMRFTVIVADLLTFMAGAVIYSILAKPEDRDIQLLILLAYPGLILIDHGHFQYNCVSLGLALYSIIATIKGFDTTAAILFCLSLSYKQMILYYSLPIFFYYLGICKDIFFKRNFYTSFVKFFCLALSVIFSIFIVWLPFMSSYSQLAQVLHRLFPLERGIFEDKVSNFWCIANVIFKFRNYMSNEKIAMVCAILTLLFSIPSCIDVFKTPIKDKYILATINTSLAFFIFSYQVHEKTILLVALPVMLYFNKQPLHCFWLLNISTLSMLPLFLKDKLLIPFLALNLLFLISVYAICHTKDITWLKRKVINNIFVFSLIVGFVLALIPVLCSPPRKYPDLFSLLISVYCGLHFMYFLIYFTKLQLTLNVKLKTY</sequence>
<dbReference type="InterPro" id="IPR004856">
    <property type="entry name" value="Glyco_trans_ALG6/ALG8"/>
</dbReference>
<keyword evidence="13" id="KW-1185">Reference proteome</keyword>
<evidence type="ECO:0000313" key="12">
    <source>
        <dbReference type="EnsemblMetazoa" id="XP_014259676.1"/>
    </source>
</evidence>
<proteinExistence type="inferred from homology"/>
<feature type="transmembrane region" description="Helical" evidence="10">
    <location>
        <begin position="385"/>
        <end position="404"/>
    </location>
</feature>
<keyword evidence="5 10" id="KW-0808">Transferase</keyword>
<feature type="transmembrane region" description="Helical" evidence="10">
    <location>
        <begin position="200"/>
        <end position="218"/>
    </location>
</feature>
<feature type="transmembrane region" description="Helical" evidence="10">
    <location>
        <begin position="296"/>
        <end position="316"/>
    </location>
</feature>
<dbReference type="CTD" id="34409"/>
<dbReference type="OrthoDB" id="4983at2759"/>
<evidence type="ECO:0000313" key="13">
    <source>
        <dbReference type="Proteomes" id="UP000494040"/>
    </source>
</evidence>
<evidence type="ECO:0000256" key="10">
    <source>
        <dbReference type="RuleBase" id="RU363110"/>
    </source>
</evidence>
<evidence type="ECO:0000256" key="1">
    <source>
        <dbReference type="ARBA" id="ARBA00004477"/>
    </source>
</evidence>
<evidence type="ECO:0000256" key="5">
    <source>
        <dbReference type="ARBA" id="ARBA00022679"/>
    </source>
</evidence>
<evidence type="ECO:0000256" key="7">
    <source>
        <dbReference type="ARBA" id="ARBA00022824"/>
    </source>
</evidence>
<dbReference type="UniPathway" id="UPA00378"/>
<feature type="chain" id="PRO_5035141670" description="Alpha-1,3-glucosyltransferase" evidence="11">
    <location>
        <begin position="22"/>
        <end position="481"/>
    </location>
</feature>
<evidence type="ECO:0000256" key="4">
    <source>
        <dbReference type="ARBA" id="ARBA00022676"/>
    </source>
</evidence>
<evidence type="ECO:0000256" key="6">
    <source>
        <dbReference type="ARBA" id="ARBA00022692"/>
    </source>
</evidence>
<keyword evidence="11" id="KW-0732">Signal</keyword>
<keyword evidence="6 10" id="KW-0812">Transmembrane</keyword>
<evidence type="ECO:0000256" key="9">
    <source>
        <dbReference type="ARBA" id="ARBA00023136"/>
    </source>
</evidence>
<feature type="transmembrane region" description="Helical" evidence="10">
    <location>
        <begin position="169"/>
        <end position="194"/>
    </location>
</feature>
<feature type="transmembrane region" description="Helical" evidence="10">
    <location>
        <begin position="447"/>
        <end position="467"/>
    </location>
</feature>
<keyword evidence="4 10" id="KW-0328">Glycosyltransferase</keyword>